<feature type="region of interest" description="Disordered" evidence="1">
    <location>
        <begin position="99"/>
        <end position="121"/>
    </location>
</feature>
<dbReference type="AlphaFoldDB" id="A0A9W7XU32"/>
<gene>
    <name evidence="2" type="ORF">LPJ53_005854</name>
</gene>
<dbReference type="Proteomes" id="UP001149813">
    <property type="component" value="Unassembled WGS sequence"/>
</dbReference>
<organism evidence="2 3">
    <name type="scientific">Coemansia erecta</name>
    <dbReference type="NCBI Taxonomy" id="147472"/>
    <lineage>
        <taxon>Eukaryota</taxon>
        <taxon>Fungi</taxon>
        <taxon>Fungi incertae sedis</taxon>
        <taxon>Zoopagomycota</taxon>
        <taxon>Kickxellomycotina</taxon>
        <taxon>Kickxellomycetes</taxon>
        <taxon>Kickxellales</taxon>
        <taxon>Kickxellaceae</taxon>
        <taxon>Coemansia</taxon>
    </lineage>
</organism>
<protein>
    <submittedName>
        <fullName evidence="2">Uncharacterized protein</fullName>
    </submittedName>
</protein>
<comment type="caution">
    <text evidence="2">The sequence shown here is derived from an EMBL/GenBank/DDBJ whole genome shotgun (WGS) entry which is preliminary data.</text>
</comment>
<sequence>MSQTDQGDRSEAGASTSSYSDRPVTAVAIARAKNKRAEAEAAGDLGRASSVVAREDTTLKESIERLERQYSDRAQRADDRLEAMERGFEDMKGMMAALLRANGGGGPGTSDQTPTLGAGRAGFDYGAVPLYETPESVRPEPTPFAGTDGGEPAGTPAGMGRNTSSSDAAIVFPNYV</sequence>
<feature type="region of interest" description="Disordered" evidence="1">
    <location>
        <begin position="133"/>
        <end position="165"/>
    </location>
</feature>
<dbReference type="EMBL" id="JANBOJ010000414">
    <property type="protein sequence ID" value="KAJ1719376.1"/>
    <property type="molecule type" value="Genomic_DNA"/>
</dbReference>
<proteinExistence type="predicted"/>
<feature type="region of interest" description="Disordered" evidence="1">
    <location>
        <begin position="1"/>
        <end position="24"/>
    </location>
</feature>
<evidence type="ECO:0000256" key="1">
    <source>
        <dbReference type="SAM" id="MobiDB-lite"/>
    </source>
</evidence>
<reference evidence="2" key="1">
    <citation type="submission" date="2022-07" db="EMBL/GenBank/DDBJ databases">
        <title>Phylogenomic reconstructions and comparative analyses of Kickxellomycotina fungi.</title>
        <authorList>
            <person name="Reynolds N.K."/>
            <person name="Stajich J.E."/>
            <person name="Barry K."/>
            <person name="Grigoriev I.V."/>
            <person name="Crous P."/>
            <person name="Smith M.E."/>
        </authorList>
    </citation>
    <scope>NUCLEOTIDE SEQUENCE</scope>
    <source>
        <strain evidence="2">NBRC 32514</strain>
    </source>
</reference>
<evidence type="ECO:0000313" key="2">
    <source>
        <dbReference type="EMBL" id="KAJ1719376.1"/>
    </source>
</evidence>
<accession>A0A9W7XU32</accession>
<feature type="compositionally biased region" description="Basic and acidic residues" evidence="1">
    <location>
        <begin position="1"/>
        <end position="11"/>
    </location>
</feature>
<name>A0A9W7XU32_9FUNG</name>
<keyword evidence="3" id="KW-1185">Reference proteome</keyword>
<evidence type="ECO:0000313" key="3">
    <source>
        <dbReference type="Proteomes" id="UP001149813"/>
    </source>
</evidence>